<protein>
    <submittedName>
        <fullName evidence="1">Uncharacterized protein</fullName>
    </submittedName>
</protein>
<name>A0A6L2MFH7_TANCI</name>
<proteinExistence type="predicted"/>
<reference evidence="1" key="1">
    <citation type="journal article" date="2019" name="Sci. Rep.">
        <title>Draft genome of Tanacetum cinerariifolium, the natural source of mosquito coil.</title>
        <authorList>
            <person name="Yamashiro T."/>
            <person name="Shiraishi A."/>
            <person name="Satake H."/>
            <person name="Nakayama K."/>
        </authorList>
    </citation>
    <scope>NUCLEOTIDE SEQUENCE</scope>
</reference>
<gene>
    <name evidence="1" type="ORF">Tci_044724</name>
</gene>
<accession>A0A6L2MFH7</accession>
<organism evidence="1">
    <name type="scientific">Tanacetum cinerariifolium</name>
    <name type="common">Dalmatian daisy</name>
    <name type="synonym">Chrysanthemum cinerariifolium</name>
    <dbReference type="NCBI Taxonomy" id="118510"/>
    <lineage>
        <taxon>Eukaryota</taxon>
        <taxon>Viridiplantae</taxon>
        <taxon>Streptophyta</taxon>
        <taxon>Embryophyta</taxon>
        <taxon>Tracheophyta</taxon>
        <taxon>Spermatophyta</taxon>
        <taxon>Magnoliopsida</taxon>
        <taxon>eudicotyledons</taxon>
        <taxon>Gunneridae</taxon>
        <taxon>Pentapetalae</taxon>
        <taxon>asterids</taxon>
        <taxon>campanulids</taxon>
        <taxon>Asterales</taxon>
        <taxon>Asteraceae</taxon>
        <taxon>Asteroideae</taxon>
        <taxon>Anthemideae</taxon>
        <taxon>Anthemidinae</taxon>
        <taxon>Tanacetum</taxon>
    </lineage>
</organism>
<evidence type="ECO:0000313" key="1">
    <source>
        <dbReference type="EMBL" id="GEU72746.1"/>
    </source>
</evidence>
<dbReference type="EMBL" id="BKCJ010006552">
    <property type="protein sequence ID" value="GEU72746.1"/>
    <property type="molecule type" value="Genomic_DNA"/>
</dbReference>
<dbReference type="AlphaFoldDB" id="A0A6L2MFH7"/>
<sequence length="69" mass="7897">MKPLKKEKSDFYVVHPVYLDLIDQRRKDWCITYGAFKLTSLLSEYEAVAREAGKVKSIDTSISAARKGM</sequence>
<comment type="caution">
    <text evidence="1">The sequence shown here is derived from an EMBL/GenBank/DDBJ whole genome shotgun (WGS) entry which is preliminary data.</text>
</comment>